<dbReference type="EMBL" id="JBBPBM010000012">
    <property type="protein sequence ID" value="KAK8562922.1"/>
    <property type="molecule type" value="Genomic_DNA"/>
</dbReference>
<comment type="caution">
    <text evidence="2">The sequence shown here is derived from an EMBL/GenBank/DDBJ whole genome shotgun (WGS) entry which is preliminary data.</text>
</comment>
<protein>
    <submittedName>
        <fullName evidence="2">Uncharacterized protein</fullName>
    </submittedName>
</protein>
<dbReference type="Proteomes" id="UP001472677">
    <property type="component" value="Unassembled WGS sequence"/>
</dbReference>
<keyword evidence="3" id="KW-1185">Reference proteome</keyword>
<reference evidence="2 3" key="1">
    <citation type="journal article" date="2024" name="G3 (Bethesda)">
        <title>Genome assembly of Hibiscus sabdariffa L. provides insights into metabolisms of medicinal natural products.</title>
        <authorList>
            <person name="Kim T."/>
        </authorList>
    </citation>
    <scope>NUCLEOTIDE SEQUENCE [LARGE SCALE GENOMIC DNA]</scope>
    <source>
        <strain evidence="2">TK-2024</strain>
        <tissue evidence="2">Old leaves</tissue>
    </source>
</reference>
<proteinExistence type="predicted"/>
<evidence type="ECO:0000256" key="1">
    <source>
        <dbReference type="SAM" id="MobiDB-lite"/>
    </source>
</evidence>
<name>A0ABR2EP52_9ROSI</name>
<organism evidence="2 3">
    <name type="scientific">Hibiscus sabdariffa</name>
    <name type="common">roselle</name>
    <dbReference type="NCBI Taxonomy" id="183260"/>
    <lineage>
        <taxon>Eukaryota</taxon>
        <taxon>Viridiplantae</taxon>
        <taxon>Streptophyta</taxon>
        <taxon>Embryophyta</taxon>
        <taxon>Tracheophyta</taxon>
        <taxon>Spermatophyta</taxon>
        <taxon>Magnoliopsida</taxon>
        <taxon>eudicotyledons</taxon>
        <taxon>Gunneridae</taxon>
        <taxon>Pentapetalae</taxon>
        <taxon>rosids</taxon>
        <taxon>malvids</taxon>
        <taxon>Malvales</taxon>
        <taxon>Malvaceae</taxon>
        <taxon>Malvoideae</taxon>
        <taxon>Hibiscus</taxon>
    </lineage>
</organism>
<evidence type="ECO:0000313" key="3">
    <source>
        <dbReference type="Proteomes" id="UP001472677"/>
    </source>
</evidence>
<sequence length="194" mass="20107">MFSSPPLYVLSEVPTVSPSVPSAPTPTIGLESSLAPILDAGLPAVVQNAPTEPIVVHDAGLNASGTHISEPELDMQQHHLAPEADLSSSLPSQGNVTPDGSIHAREVDSYGADAHTSNPSSQNDDVINDAQNADVINDAQPIGGYATASASGVSTIAQSQVADVFTKAIAVTKFEEFRYQLSVMSFAEVGSLEK</sequence>
<feature type="region of interest" description="Disordered" evidence="1">
    <location>
        <begin position="83"/>
        <end position="103"/>
    </location>
</feature>
<gene>
    <name evidence="2" type="ORF">V6N12_010986</name>
</gene>
<evidence type="ECO:0000313" key="2">
    <source>
        <dbReference type="EMBL" id="KAK8562922.1"/>
    </source>
</evidence>
<accession>A0ABR2EP52</accession>
<feature type="compositionally biased region" description="Polar residues" evidence="1">
    <location>
        <begin position="86"/>
        <end position="98"/>
    </location>
</feature>